<feature type="transmembrane region" description="Helical" evidence="1">
    <location>
        <begin position="107"/>
        <end position="129"/>
    </location>
</feature>
<dbReference type="AlphaFoldDB" id="A0A7I9V1D4"/>
<feature type="transmembrane region" description="Helical" evidence="1">
    <location>
        <begin position="77"/>
        <end position="101"/>
    </location>
</feature>
<dbReference type="Proteomes" id="UP000444980">
    <property type="component" value="Unassembled WGS sequence"/>
</dbReference>
<accession>A0A7I9V1D4</accession>
<gene>
    <name evidence="2" type="ORF">nbrc107697_30310</name>
</gene>
<proteinExistence type="predicted"/>
<feature type="transmembrane region" description="Helical" evidence="1">
    <location>
        <begin position="136"/>
        <end position="153"/>
    </location>
</feature>
<dbReference type="RefSeq" id="WP_161928328.1">
    <property type="nucleotide sequence ID" value="NZ_BJOU01000017.1"/>
</dbReference>
<sequence length="193" mass="20514">MTFPAPGPVAEPPARPALPSPIAIATELWLVVIVAMTVVQVGSYGLVKDAMDKRLAELPKDANESTREFAEMLTNPALIVTSLIMSVVVGAAIALTALYFVRAGYTWARVLLCGLSAWVLLGAAFAFAGSRTWTQVPEIIAAGCAGGALILLMRRESDTYCREMTQFRAAAHRPAGWPPAAWNQPHGPGGFHG</sequence>
<reference evidence="3" key="1">
    <citation type="submission" date="2019-06" db="EMBL/GenBank/DDBJ databases">
        <title>Gordonia isolated from sludge of a wastewater treatment plant.</title>
        <authorList>
            <person name="Tamura T."/>
            <person name="Aoyama K."/>
            <person name="Kang Y."/>
            <person name="Saito S."/>
            <person name="Akiyama N."/>
            <person name="Yazawa K."/>
            <person name="Gonoi T."/>
            <person name="Mikami Y."/>
        </authorList>
    </citation>
    <scope>NUCLEOTIDE SEQUENCE [LARGE SCALE GENOMIC DNA]</scope>
    <source>
        <strain evidence="3">NBRC 107697</strain>
    </source>
</reference>
<dbReference type="EMBL" id="BJOU01000017">
    <property type="protein sequence ID" value="GED98992.1"/>
    <property type="molecule type" value="Genomic_DNA"/>
</dbReference>
<organism evidence="2 3">
    <name type="scientific">Gordonia crocea</name>
    <dbReference type="NCBI Taxonomy" id="589162"/>
    <lineage>
        <taxon>Bacteria</taxon>
        <taxon>Bacillati</taxon>
        <taxon>Actinomycetota</taxon>
        <taxon>Actinomycetes</taxon>
        <taxon>Mycobacteriales</taxon>
        <taxon>Gordoniaceae</taxon>
        <taxon>Gordonia</taxon>
    </lineage>
</organism>
<keyword evidence="3" id="KW-1185">Reference proteome</keyword>
<comment type="caution">
    <text evidence="2">The sequence shown here is derived from an EMBL/GenBank/DDBJ whole genome shotgun (WGS) entry which is preliminary data.</text>
</comment>
<protein>
    <submittedName>
        <fullName evidence="2">Uncharacterized protein</fullName>
    </submittedName>
</protein>
<keyword evidence="1" id="KW-0472">Membrane</keyword>
<evidence type="ECO:0000313" key="2">
    <source>
        <dbReference type="EMBL" id="GED98992.1"/>
    </source>
</evidence>
<name>A0A7I9V1D4_9ACTN</name>
<feature type="transmembrane region" description="Helical" evidence="1">
    <location>
        <begin position="28"/>
        <end position="47"/>
    </location>
</feature>
<evidence type="ECO:0000256" key="1">
    <source>
        <dbReference type="SAM" id="Phobius"/>
    </source>
</evidence>
<dbReference type="OrthoDB" id="4375088at2"/>
<keyword evidence="1" id="KW-1133">Transmembrane helix</keyword>
<keyword evidence="1" id="KW-0812">Transmembrane</keyword>
<evidence type="ECO:0000313" key="3">
    <source>
        <dbReference type="Proteomes" id="UP000444980"/>
    </source>
</evidence>